<dbReference type="AlphaFoldDB" id="A0A828Z0K3"/>
<keyword evidence="1" id="KW-0472">Membrane</keyword>
<accession>A0A828Z0K3</accession>
<comment type="caution">
    <text evidence="2">The sequence shown here is derived from an EMBL/GenBank/DDBJ whole genome shotgun (WGS) entry which is preliminary data.</text>
</comment>
<evidence type="ECO:0000313" key="2">
    <source>
        <dbReference type="EMBL" id="EKR64741.1"/>
    </source>
</evidence>
<evidence type="ECO:0000313" key="3">
    <source>
        <dbReference type="Proteomes" id="UP000001338"/>
    </source>
</evidence>
<reference evidence="2 3" key="1">
    <citation type="submission" date="2012-10" db="EMBL/GenBank/DDBJ databases">
        <authorList>
            <person name="Harkins D.M."/>
            <person name="Durkin A.S."/>
            <person name="Brinkac L.M."/>
            <person name="Haft D.H."/>
            <person name="Selengut J.D."/>
            <person name="Sanka R."/>
            <person name="DePew J."/>
            <person name="Purushe J."/>
            <person name="Whelen A.C."/>
            <person name="Vinetz J.M."/>
            <person name="Sutton G.G."/>
            <person name="Nierman W.C."/>
            <person name="Fouts D.E."/>
        </authorList>
    </citation>
    <scope>NUCLEOTIDE SEQUENCE [LARGE SCALE GENOMIC DNA]</scope>
    <source>
        <strain evidence="2 3">2006001853</strain>
    </source>
</reference>
<organism evidence="2 3">
    <name type="scientific">Leptospira weilii str. 2006001853</name>
    <dbReference type="NCBI Taxonomy" id="1001589"/>
    <lineage>
        <taxon>Bacteria</taxon>
        <taxon>Pseudomonadati</taxon>
        <taxon>Spirochaetota</taxon>
        <taxon>Spirochaetia</taxon>
        <taxon>Leptospirales</taxon>
        <taxon>Leptospiraceae</taxon>
        <taxon>Leptospira</taxon>
    </lineage>
</organism>
<dbReference type="EMBL" id="AFLV02000038">
    <property type="protein sequence ID" value="EKR64741.1"/>
    <property type="molecule type" value="Genomic_DNA"/>
</dbReference>
<proteinExistence type="predicted"/>
<gene>
    <name evidence="2" type="ORF">LEP1GSC036_3216</name>
</gene>
<name>A0A828Z0K3_9LEPT</name>
<evidence type="ECO:0000256" key="1">
    <source>
        <dbReference type="SAM" id="Phobius"/>
    </source>
</evidence>
<sequence>MVPARPGYTSDATQQARLLQTQASRPVPSESAPVFSHIHSFVSSIVFFCILYPGFSLLFTLLLLIPNYLTRRSLGLRGFCTGKFISAQVSESCSIEHINKNSANSSTSASSERLRFFNIPLIRFIFCFLPSIL</sequence>
<dbReference type="Proteomes" id="UP000001338">
    <property type="component" value="Unassembled WGS sequence"/>
</dbReference>
<keyword evidence="1" id="KW-1133">Transmembrane helix</keyword>
<protein>
    <submittedName>
        <fullName evidence="2">Uncharacterized protein</fullName>
    </submittedName>
</protein>
<feature type="transmembrane region" description="Helical" evidence="1">
    <location>
        <begin position="41"/>
        <end position="65"/>
    </location>
</feature>
<keyword evidence="1" id="KW-0812">Transmembrane</keyword>